<name>A0AA88XN40_PINIB</name>
<evidence type="ECO:0000259" key="1">
    <source>
        <dbReference type="Pfam" id="PF20231"/>
    </source>
</evidence>
<comment type="caution">
    <text evidence="2">The sequence shown here is derived from an EMBL/GenBank/DDBJ whole genome shotgun (WGS) entry which is preliminary data.</text>
</comment>
<organism evidence="2 3">
    <name type="scientific">Pinctada imbricata</name>
    <name type="common">Atlantic pearl-oyster</name>
    <name type="synonym">Pinctada martensii</name>
    <dbReference type="NCBI Taxonomy" id="66713"/>
    <lineage>
        <taxon>Eukaryota</taxon>
        <taxon>Metazoa</taxon>
        <taxon>Spiralia</taxon>
        <taxon>Lophotrochozoa</taxon>
        <taxon>Mollusca</taxon>
        <taxon>Bivalvia</taxon>
        <taxon>Autobranchia</taxon>
        <taxon>Pteriomorphia</taxon>
        <taxon>Pterioida</taxon>
        <taxon>Pterioidea</taxon>
        <taxon>Pteriidae</taxon>
        <taxon>Pinctada</taxon>
    </lineage>
</organism>
<reference evidence="2" key="1">
    <citation type="submission" date="2019-08" db="EMBL/GenBank/DDBJ databases">
        <title>The improved chromosome-level genome for the pearl oyster Pinctada fucata martensii using PacBio sequencing and Hi-C.</title>
        <authorList>
            <person name="Zheng Z."/>
        </authorList>
    </citation>
    <scope>NUCLEOTIDE SEQUENCE</scope>
    <source>
        <strain evidence="2">ZZ-2019</strain>
        <tissue evidence="2">Adductor muscle</tissue>
    </source>
</reference>
<dbReference type="AlphaFoldDB" id="A0AA88XN40"/>
<dbReference type="Proteomes" id="UP001186944">
    <property type="component" value="Unassembled WGS sequence"/>
</dbReference>
<dbReference type="EMBL" id="VSWD01000013">
    <property type="protein sequence ID" value="KAK3084167.1"/>
    <property type="molecule type" value="Genomic_DNA"/>
</dbReference>
<dbReference type="InterPro" id="IPR046496">
    <property type="entry name" value="DUF6589"/>
</dbReference>
<dbReference type="Pfam" id="PF20231">
    <property type="entry name" value="DUF6589"/>
    <property type="match status" value="1"/>
</dbReference>
<sequence>MECLVPPHMPHAYQREMSTPSKIFQLPIMFCNEAKYEECLNIMDNYETILEDVYTKAHGGIQTLDQIGCVVGGDQLTRVRLEGAKDLRSLSLTKKDRFEHLQPVVCELWHLKVDFLEKLFKTFYKAQSGSQPGTLAYYRNILRKTGVNGKVKSNFQAHSEFIILVTKELIGQQMEEVLEKHPGIIPSNIKEATLETKKKIMASIMDKFEDKFQNSTQQQNSTDDFLYNYTSQLCQWGLHYLAMDDTAKEGDITRIIPNLKRCIPFFFSHSKLSKYLVECINYIVQYEHSSPMTKLRILEGSFVNRRGGIGKNVEADLVQEHSVRFQKELIRGLGSNKSEAAITRVTSASNLLSAVISNFDSSLNVKQKAPHHTVQTNPEDTRIIRDAMETLKPMKYIPGRSCQFFHFVSPKFYISPSSILPSITTIKKRIEYGLSLADNEEEEDEMVDGLP</sequence>
<evidence type="ECO:0000313" key="3">
    <source>
        <dbReference type="Proteomes" id="UP001186944"/>
    </source>
</evidence>
<feature type="domain" description="DUF6589" evidence="1">
    <location>
        <begin position="19"/>
        <end position="372"/>
    </location>
</feature>
<protein>
    <recommendedName>
        <fullName evidence="1">DUF6589 domain-containing protein</fullName>
    </recommendedName>
</protein>
<proteinExistence type="predicted"/>
<evidence type="ECO:0000313" key="2">
    <source>
        <dbReference type="EMBL" id="KAK3084167.1"/>
    </source>
</evidence>
<keyword evidence="3" id="KW-1185">Reference proteome</keyword>
<gene>
    <name evidence="2" type="ORF">FSP39_009338</name>
</gene>
<accession>A0AA88XN40</accession>